<reference evidence="3 4" key="2">
    <citation type="submission" date="2019-01" db="EMBL/GenBank/DDBJ databases">
        <title>The decoding of complex shrimp genome reveals the adaptation for benthos swimmer, frequently molting mechanism and breeding impact on genome.</title>
        <authorList>
            <person name="Sun Y."/>
            <person name="Gao Y."/>
            <person name="Yu Y."/>
        </authorList>
    </citation>
    <scope>NUCLEOTIDE SEQUENCE [LARGE SCALE GENOMIC DNA]</scope>
    <source>
        <tissue evidence="3">Muscle</tissue>
    </source>
</reference>
<evidence type="ECO:0000313" key="3">
    <source>
        <dbReference type="EMBL" id="ROT72018.1"/>
    </source>
</evidence>
<gene>
    <name evidence="3" type="ORF">C7M84_009638</name>
</gene>
<protein>
    <submittedName>
        <fullName evidence="3">Uncharacterized protein</fullName>
    </submittedName>
</protein>
<dbReference type="EMBL" id="QCYY01002217">
    <property type="protein sequence ID" value="ROT72018.1"/>
    <property type="molecule type" value="Genomic_DNA"/>
</dbReference>
<evidence type="ECO:0000313" key="4">
    <source>
        <dbReference type="Proteomes" id="UP000283509"/>
    </source>
</evidence>
<dbReference type="PANTHER" id="PTHR23302">
    <property type="entry name" value="TRANSMEMBRANE CHANNEL-RELATED"/>
    <property type="match status" value="1"/>
</dbReference>
<dbReference type="AlphaFoldDB" id="A0A3R7QMB2"/>
<organism evidence="3 4">
    <name type="scientific">Penaeus vannamei</name>
    <name type="common">Whiteleg shrimp</name>
    <name type="synonym">Litopenaeus vannamei</name>
    <dbReference type="NCBI Taxonomy" id="6689"/>
    <lineage>
        <taxon>Eukaryota</taxon>
        <taxon>Metazoa</taxon>
        <taxon>Ecdysozoa</taxon>
        <taxon>Arthropoda</taxon>
        <taxon>Crustacea</taxon>
        <taxon>Multicrustacea</taxon>
        <taxon>Malacostraca</taxon>
        <taxon>Eumalacostraca</taxon>
        <taxon>Eucarida</taxon>
        <taxon>Decapoda</taxon>
        <taxon>Dendrobranchiata</taxon>
        <taxon>Penaeoidea</taxon>
        <taxon>Penaeidae</taxon>
        <taxon>Penaeus</taxon>
    </lineage>
</organism>
<evidence type="ECO:0000256" key="1">
    <source>
        <dbReference type="SAM" id="Phobius"/>
    </source>
</evidence>
<feature type="chain" id="PRO_5018783957" evidence="2">
    <location>
        <begin position="20"/>
        <end position="403"/>
    </location>
</feature>
<keyword evidence="1" id="KW-0812">Transmembrane</keyword>
<keyword evidence="4" id="KW-1185">Reference proteome</keyword>
<sequence>MIQLNLLLLLLLIGGVVIPSSYFVSDDGGSKDSHGASTTQGICASGYSSTLTTRRMTVTKNYTDMIQQEVDRSANDIIVLVGDFLQGSGFLEWTFLFSGRYPAAIESESYLVSLAYILTMLVVYFISIVYVVYFVAKFLRQSSVSQTDYGMTFSKIVFTGWDFTVSEKDPPKSKEISWCASKDSLRRRRLQETTNTSAGRRAWGSRSNSVLVLDAIIQFGMTFVVNVLRRGLWRFDNKICKMVGRIEFYVPGHVLDVVESVPGLALLGHVHDYPLSRPPHVRRVHRLGSLLIKPSLACSPFRGLDYAWEALTYYVCRLDNSSDSWIRCVDQPSGGCVLFTLDDMAAAVVLSSRVVLLATYYISLVKARGSSYQKTRGQTQITTKEKNYLNDAIQSFIPSGTSN</sequence>
<reference evidence="3 4" key="1">
    <citation type="submission" date="2018-04" db="EMBL/GenBank/DDBJ databases">
        <authorList>
            <person name="Zhang X."/>
            <person name="Yuan J."/>
            <person name="Li F."/>
            <person name="Xiang J."/>
        </authorList>
    </citation>
    <scope>NUCLEOTIDE SEQUENCE [LARGE SCALE GENOMIC DNA]</scope>
    <source>
        <tissue evidence="3">Muscle</tissue>
    </source>
</reference>
<keyword evidence="1" id="KW-0472">Membrane</keyword>
<keyword evidence="1" id="KW-1133">Transmembrane helix</keyword>
<dbReference type="Proteomes" id="UP000283509">
    <property type="component" value="Unassembled WGS sequence"/>
</dbReference>
<dbReference type="GO" id="GO:0008381">
    <property type="term" value="F:mechanosensitive monoatomic ion channel activity"/>
    <property type="evidence" value="ECO:0007669"/>
    <property type="project" value="TreeGrafter"/>
</dbReference>
<comment type="caution">
    <text evidence="3">The sequence shown here is derived from an EMBL/GenBank/DDBJ whole genome shotgun (WGS) entry which is preliminary data.</text>
</comment>
<accession>A0A3R7QMB2</accession>
<dbReference type="STRING" id="6689.A0A3R7QMB2"/>
<dbReference type="PANTHER" id="PTHR23302:SF24">
    <property type="entry name" value="TMC DOMAIN-CONTAINING PROTEIN"/>
    <property type="match status" value="1"/>
</dbReference>
<dbReference type="OrthoDB" id="1936208at2759"/>
<dbReference type="GO" id="GO:0005886">
    <property type="term" value="C:plasma membrane"/>
    <property type="evidence" value="ECO:0007669"/>
    <property type="project" value="InterPro"/>
</dbReference>
<feature type="signal peptide" evidence="2">
    <location>
        <begin position="1"/>
        <end position="19"/>
    </location>
</feature>
<feature type="transmembrane region" description="Helical" evidence="1">
    <location>
        <begin position="110"/>
        <end position="136"/>
    </location>
</feature>
<keyword evidence="2" id="KW-0732">Signal</keyword>
<dbReference type="InterPro" id="IPR038900">
    <property type="entry name" value="TMC"/>
</dbReference>
<proteinExistence type="predicted"/>
<evidence type="ECO:0000256" key="2">
    <source>
        <dbReference type="SAM" id="SignalP"/>
    </source>
</evidence>
<name>A0A3R7QMB2_PENVA</name>